<feature type="region of interest" description="Disordered" evidence="1">
    <location>
        <begin position="178"/>
        <end position="236"/>
    </location>
</feature>
<dbReference type="SUPFAM" id="SSF54695">
    <property type="entry name" value="POZ domain"/>
    <property type="match status" value="1"/>
</dbReference>
<dbReference type="PANTHER" id="PTHR47369:SF1">
    <property type="entry name" value="BTB_POZ DOMAIN-CONTAINING PROTEIN"/>
    <property type="match status" value="1"/>
</dbReference>
<name>A0A167RIG9_CALVF</name>
<feature type="compositionally biased region" description="Low complexity" evidence="1">
    <location>
        <begin position="198"/>
        <end position="213"/>
    </location>
</feature>
<evidence type="ECO:0000256" key="1">
    <source>
        <dbReference type="SAM" id="MobiDB-lite"/>
    </source>
</evidence>
<dbReference type="Proteomes" id="UP000076738">
    <property type="component" value="Unassembled WGS sequence"/>
</dbReference>
<proteinExistence type="predicted"/>
<protein>
    <recommendedName>
        <fullName evidence="2">BTB domain-containing protein</fullName>
    </recommendedName>
</protein>
<dbReference type="PANTHER" id="PTHR47369">
    <property type="entry name" value="BTB/POZ DOMAIN-CONTAINING PROTEIN"/>
    <property type="match status" value="1"/>
</dbReference>
<feature type="compositionally biased region" description="Pro residues" evidence="1">
    <location>
        <begin position="764"/>
        <end position="774"/>
    </location>
</feature>
<feature type="compositionally biased region" description="Pro residues" evidence="1">
    <location>
        <begin position="619"/>
        <end position="629"/>
    </location>
</feature>
<dbReference type="InterPro" id="IPR011333">
    <property type="entry name" value="SKP1/BTB/POZ_sf"/>
</dbReference>
<dbReference type="OrthoDB" id="6359943at2759"/>
<keyword evidence="4" id="KW-1185">Reference proteome</keyword>
<dbReference type="PROSITE" id="PS50097">
    <property type="entry name" value="BTB"/>
    <property type="match status" value="1"/>
</dbReference>
<organism evidence="3 4">
    <name type="scientific">Calocera viscosa (strain TUFC12733)</name>
    <dbReference type="NCBI Taxonomy" id="1330018"/>
    <lineage>
        <taxon>Eukaryota</taxon>
        <taxon>Fungi</taxon>
        <taxon>Dikarya</taxon>
        <taxon>Basidiomycota</taxon>
        <taxon>Agaricomycotina</taxon>
        <taxon>Dacrymycetes</taxon>
        <taxon>Dacrymycetales</taxon>
        <taxon>Dacrymycetaceae</taxon>
        <taxon>Calocera</taxon>
    </lineage>
</organism>
<feature type="compositionally biased region" description="Pro residues" evidence="1">
    <location>
        <begin position="732"/>
        <end position="748"/>
    </location>
</feature>
<reference evidence="3 4" key="1">
    <citation type="journal article" date="2016" name="Mol. Biol. Evol.">
        <title>Comparative Genomics of Early-Diverging Mushroom-Forming Fungi Provides Insights into the Origins of Lignocellulose Decay Capabilities.</title>
        <authorList>
            <person name="Nagy L.G."/>
            <person name="Riley R."/>
            <person name="Tritt A."/>
            <person name="Adam C."/>
            <person name="Daum C."/>
            <person name="Floudas D."/>
            <person name="Sun H."/>
            <person name="Yadav J.S."/>
            <person name="Pangilinan J."/>
            <person name="Larsson K.H."/>
            <person name="Matsuura K."/>
            <person name="Barry K."/>
            <person name="Labutti K."/>
            <person name="Kuo R."/>
            <person name="Ohm R.A."/>
            <person name="Bhattacharya S.S."/>
            <person name="Shirouzu T."/>
            <person name="Yoshinaga Y."/>
            <person name="Martin F.M."/>
            <person name="Grigoriev I.V."/>
            <person name="Hibbett D.S."/>
        </authorList>
    </citation>
    <scope>NUCLEOTIDE SEQUENCE [LARGE SCALE GENOMIC DNA]</scope>
    <source>
        <strain evidence="3 4">TUFC12733</strain>
    </source>
</reference>
<dbReference type="AlphaFoldDB" id="A0A167RIG9"/>
<dbReference type="Gene3D" id="3.30.710.10">
    <property type="entry name" value="Potassium Channel Kv1.1, Chain A"/>
    <property type="match status" value="1"/>
</dbReference>
<feature type="region of interest" description="Disordered" evidence="1">
    <location>
        <begin position="683"/>
        <end position="774"/>
    </location>
</feature>
<feature type="region of interest" description="Disordered" evidence="1">
    <location>
        <begin position="618"/>
        <end position="670"/>
    </location>
</feature>
<sequence>MPSNPARTMSPSLLDHLHASFLSGRAADVTLRVLGPWRAEYRMHKVVLLQAGFFEMLFEGGYREALGEGKPVELRFEDPNITRAAFELCLSHLYHPTPLPALPLSYLPSPQHPLTPAFPAPPEPSRVPRLLLSLLATASYLHIPNLVTDAARLLLSTVSPWTVARYLGFAIGLGLGRDEPAGEEEGEEGVKGLGRTFADSPSPSAAVSRAASVLGKEEEDAPSDLPAPGEDSDDDLLTSKLTATASSTPVPSSPVKSQMLTSYGTPTNLLGQTCVSWLCRWGADVLAYEEGCGGTWCVWGRGGLPAQWVRAVLGADEFWVREEVNRWDVARRVVDLRREGWAALGRRGEEAREEEREEEREWRILFEEGIYYSHMTFDSLNKISLQLSPHTGKPYTPLRTLQRAHWAASLLRGAVLASNALSLPNGKPGEMGLLRSADALSARAHIEEEQEAYYAVPSDDAQRIGDWNPASVLAAAVAGAPPATGKAKTGWDERSWFGVGNKRRTVRELVGGAGPLLGLERSLGWTSFEPYRFSVEFFSAAALRLDKRPLLPGATASTSSTSKIHSRTVFYAGSLFNVYIQVVKKKKDDKDVGSGPGALGGDKETQLGVYVQRWSMVNPVPPASAPPAPAGGAPARQQHRREDSAASSSSIGGFGSTPIPTPTGAVPPGSIPLHLAATWHASNVAPGRTPTPSPIPFPRAATPRLATSTSASALSRSASPPLPGTPTNAHSPGPPTPGSPPPTFPFPPSNTTAPAPGASTCPASYPPAMPPTPYRDPRQTLRAYFAVTCCSSLGAVLTRFSSAPDKFDVGQSWGWKSSCLKEGAGEEGAEGGLRVTVVIGLV</sequence>
<dbReference type="InterPro" id="IPR000210">
    <property type="entry name" value="BTB/POZ_dom"/>
</dbReference>
<evidence type="ECO:0000313" key="3">
    <source>
        <dbReference type="EMBL" id="KZP00943.1"/>
    </source>
</evidence>
<gene>
    <name evidence="3" type="ORF">CALVIDRAFT_524643</name>
</gene>
<feature type="domain" description="BTB" evidence="2">
    <location>
        <begin position="27"/>
        <end position="94"/>
    </location>
</feature>
<dbReference type="EMBL" id="KV417268">
    <property type="protein sequence ID" value="KZP00943.1"/>
    <property type="molecule type" value="Genomic_DNA"/>
</dbReference>
<accession>A0A167RIG9</accession>
<feature type="compositionally biased region" description="Low complexity" evidence="1">
    <location>
        <begin position="698"/>
        <end position="719"/>
    </location>
</feature>
<evidence type="ECO:0000313" key="4">
    <source>
        <dbReference type="Proteomes" id="UP000076738"/>
    </source>
</evidence>
<dbReference type="SMART" id="SM00225">
    <property type="entry name" value="BTB"/>
    <property type="match status" value="1"/>
</dbReference>
<evidence type="ECO:0000259" key="2">
    <source>
        <dbReference type="PROSITE" id="PS50097"/>
    </source>
</evidence>